<dbReference type="WBParaSite" id="jg4695">
    <property type="protein sequence ID" value="jg4695"/>
    <property type="gene ID" value="jg4695"/>
</dbReference>
<dbReference type="Gene3D" id="3.30.160.60">
    <property type="entry name" value="Classic Zinc Finger"/>
    <property type="match status" value="1"/>
</dbReference>
<dbReference type="InterPro" id="IPR013087">
    <property type="entry name" value="Znf_C2H2_type"/>
</dbReference>
<dbReference type="GO" id="GO:0008270">
    <property type="term" value="F:zinc ion binding"/>
    <property type="evidence" value="ECO:0007669"/>
    <property type="project" value="UniProtKB-KW"/>
</dbReference>
<protein>
    <submittedName>
        <fullName evidence="4">C2H2-type domain-containing protein</fullName>
    </submittedName>
</protein>
<dbReference type="SMART" id="SM00355">
    <property type="entry name" value="ZnF_C2H2"/>
    <property type="match status" value="2"/>
</dbReference>
<dbReference type="PROSITE" id="PS50157">
    <property type="entry name" value="ZINC_FINGER_C2H2_2"/>
    <property type="match status" value="1"/>
</dbReference>
<proteinExistence type="predicted"/>
<keyword evidence="1" id="KW-0863">Zinc-finger</keyword>
<evidence type="ECO:0000313" key="4">
    <source>
        <dbReference type="WBParaSite" id="jg4695"/>
    </source>
</evidence>
<dbReference type="AlphaFoldDB" id="A0A915EDF5"/>
<keyword evidence="3" id="KW-1185">Reference proteome</keyword>
<dbReference type="Proteomes" id="UP000887574">
    <property type="component" value="Unplaced"/>
</dbReference>
<name>A0A915EDF5_9BILA</name>
<dbReference type="SUPFAM" id="SSF57667">
    <property type="entry name" value="beta-beta-alpha zinc fingers"/>
    <property type="match status" value="1"/>
</dbReference>
<evidence type="ECO:0000256" key="1">
    <source>
        <dbReference type="PROSITE-ProRule" id="PRU00042"/>
    </source>
</evidence>
<evidence type="ECO:0000313" key="3">
    <source>
        <dbReference type="Proteomes" id="UP000887574"/>
    </source>
</evidence>
<reference evidence="4" key="1">
    <citation type="submission" date="2022-11" db="UniProtKB">
        <authorList>
            <consortium name="WormBaseParasite"/>
        </authorList>
    </citation>
    <scope>IDENTIFICATION</scope>
</reference>
<dbReference type="PROSITE" id="PS00028">
    <property type="entry name" value="ZINC_FINGER_C2H2_1"/>
    <property type="match status" value="1"/>
</dbReference>
<accession>A0A915EDF5</accession>
<dbReference type="InterPro" id="IPR036236">
    <property type="entry name" value="Znf_C2H2_sf"/>
</dbReference>
<feature type="domain" description="C2H2-type" evidence="2">
    <location>
        <begin position="27"/>
        <end position="55"/>
    </location>
</feature>
<keyword evidence="1" id="KW-0479">Metal-binding</keyword>
<sequence length="420" mass="47405">MKAIEEIRPSEQQILNVLPSTSAISSLNCDVCNKTFQNRSAKRFHMTKTHALTNSPSWTAKLLLQHFQKIHLEKVLKCGVCEARFSLMRDLNYHVKKRCSARQPGEIVCASKKFSSVFTNKGSVNRKSVETQTDKHNEAMKRFLLIPITKYRSILPKPLPKFNTTSSTQVNIQECAAGEWILPNSAYIQTENSYEDNQTSNFVDIGLQADLSCFDEFNGQTDDPLNNYCYPASTNNSQQQQNQLQDSFSQTVYPQTVDFGTQYASTGCNRVALELPPLKSTRSTANALVGTDACGTAAYSANFLSSMTSNSNSMSQYLESSASNSNYWRHIETQTSSGHWEQEQNNPYCTNLDYGQTLIEHTNNMPLDYNCVQTQTMCQWSKSTISENAQSQLSAQNLNICQYEKPRTIDFSCMTERKHV</sequence>
<organism evidence="3 4">
    <name type="scientific">Ditylenchus dipsaci</name>
    <dbReference type="NCBI Taxonomy" id="166011"/>
    <lineage>
        <taxon>Eukaryota</taxon>
        <taxon>Metazoa</taxon>
        <taxon>Ecdysozoa</taxon>
        <taxon>Nematoda</taxon>
        <taxon>Chromadorea</taxon>
        <taxon>Rhabditida</taxon>
        <taxon>Tylenchina</taxon>
        <taxon>Tylenchomorpha</taxon>
        <taxon>Sphaerularioidea</taxon>
        <taxon>Anguinidae</taxon>
        <taxon>Anguininae</taxon>
        <taxon>Ditylenchus</taxon>
    </lineage>
</organism>
<evidence type="ECO:0000259" key="2">
    <source>
        <dbReference type="PROSITE" id="PS50157"/>
    </source>
</evidence>
<keyword evidence="1" id="KW-0862">Zinc</keyword>